<keyword evidence="1" id="KW-0812">Transmembrane</keyword>
<name>A0A9Q8FR16_9STAP</name>
<feature type="transmembrane region" description="Helical" evidence="1">
    <location>
        <begin position="216"/>
        <end position="236"/>
    </location>
</feature>
<keyword evidence="3" id="KW-1185">Reference proteome</keyword>
<evidence type="ECO:0000313" key="3">
    <source>
        <dbReference type="Proteomes" id="UP000295280"/>
    </source>
</evidence>
<reference evidence="2 3" key="1">
    <citation type="submission" date="2019-01" db="EMBL/GenBank/DDBJ databases">
        <title>Draft genome sequences of the type strains of six Macrococcus species.</title>
        <authorList>
            <person name="Mazhar S."/>
            <person name="Altermann E."/>
            <person name="Hill C."/>
            <person name="Mcauliffe O."/>
        </authorList>
    </citation>
    <scope>NUCLEOTIDE SEQUENCE [LARGE SCALE GENOMIC DNA]</scope>
    <source>
        <strain evidence="2 3">ATCC 51828</strain>
    </source>
</reference>
<proteinExistence type="predicted"/>
<dbReference type="AlphaFoldDB" id="A0A9Q8FR16"/>
<feature type="transmembrane region" description="Helical" evidence="1">
    <location>
        <begin position="191"/>
        <end position="210"/>
    </location>
</feature>
<dbReference type="OrthoDB" id="2418152at2"/>
<dbReference type="Pfam" id="PF06691">
    <property type="entry name" value="DUF1189"/>
    <property type="match status" value="1"/>
</dbReference>
<organism evidence="2 3">
    <name type="scientific">Macrococcus carouselicus</name>
    <dbReference type="NCBI Taxonomy" id="69969"/>
    <lineage>
        <taxon>Bacteria</taxon>
        <taxon>Bacillati</taxon>
        <taxon>Bacillota</taxon>
        <taxon>Bacilli</taxon>
        <taxon>Bacillales</taxon>
        <taxon>Staphylococcaceae</taxon>
        <taxon>Macrococcus</taxon>
    </lineage>
</organism>
<dbReference type="Proteomes" id="UP000295280">
    <property type="component" value="Unassembled WGS sequence"/>
</dbReference>
<sequence>MKYLQALKRLINPAKYPLYRTTPLRYIFLHLVLLSMLLAAPAASGFLQSMSSLSQLMEEKSDAIPDFQVENAQLELPEDKDTVIKLNQGTVTFTEKTAGSAGDLFTFSKEKIHINGIDPISYHNVSTISDRESLVSTLSAYTGSVYFYFMLLCLALITIQLFLLLVKLTFISLTAHLIARLCSRKSRYMTWLKIMTFLLTAPVLIQYLGLMIPNALTYPLSWCIITLLTCLAVYHLPAKKKHVNS</sequence>
<evidence type="ECO:0000313" key="2">
    <source>
        <dbReference type="EMBL" id="TDM04357.1"/>
    </source>
</evidence>
<protein>
    <submittedName>
        <fullName evidence="2">DUF1189 domain-containing protein</fullName>
    </submittedName>
</protein>
<accession>A0A9Q8FR16</accession>
<keyword evidence="1" id="KW-0472">Membrane</keyword>
<feature type="transmembrane region" description="Helical" evidence="1">
    <location>
        <begin position="145"/>
        <end position="170"/>
    </location>
</feature>
<evidence type="ECO:0000256" key="1">
    <source>
        <dbReference type="SAM" id="Phobius"/>
    </source>
</evidence>
<gene>
    <name evidence="2" type="ORF">ERX40_04090</name>
</gene>
<dbReference type="RefSeq" id="WP_133417217.1">
    <property type="nucleotide sequence ID" value="NZ_SCWD01000001.1"/>
</dbReference>
<keyword evidence="1" id="KW-1133">Transmembrane helix</keyword>
<comment type="caution">
    <text evidence="2">The sequence shown here is derived from an EMBL/GenBank/DDBJ whole genome shotgun (WGS) entry which is preliminary data.</text>
</comment>
<dbReference type="EMBL" id="SCWD01000001">
    <property type="protein sequence ID" value="TDM04357.1"/>
    <property type="molecule type" value="Genomic_DNA"/>
</dbReference>
<dbReference type="InterPro" id="IPR009574">
    <property type="entry name" value="DUF1189"/>
</dbReference>
<feature type="transmembrane region" description="Helical" evidence="1">
    <location>
        <begin position="26"/>
        <end position="47"/>
    </location>
</feature>